<dbReference type="Gene3D" id="3.20.20.140">
    <property type="entry name" value="Metal-dependent hydrolases"/>
    <property type="match status" value="1"/>
</dbReference>
<feature type="domain" description="Amidohydrolase-related" evidence="5">
    <location>
        <begin position="105"/>
        <end position="475"/>
    </location>
</feature>
<evidence type="ECO:0000256" key="3">
    <source>
        <dbReference type="ARBA" id="ARBA00022801"/>
    </source>
</evidence>
<evidence type="ECO:0000259" key="5">
    <source>
        <dbReference type="Pfam" id="PF01979"/>
    </source>
</evidence>
<dbReference type="InterPro" id="IPR011059">
    <property type="entry name" value="Metal-dep_hydrolase_composite"/>
</dbReference>
<organism evidence="7 8">
    <name type="scientific">Sphingomonas colocasiae</name>
    <dbReference type="NCBI Taxonomy" id="1848973"/>
    <lineage>
        <taxon>Bacteria</taxon>
        <taxon>Pseudomonadati</taxon>
        <taxon>Pseudomonadota</taxon>
        <taxon>Alphaproteobacteria</taxon>
        <taxon>Sphingomonadales</taxon>
        <taxon>Sphingomonadaceae</taxon>
        <taxon>Sphingomonas</taxon>
    </lineage>
</organism>
<comment type="caution">
    <text evidence="7">The sequence shown here is derived from an EMBL/GenBank/DDBJ whole genome shotgun (WGS) entry which is preliminary data.</text>
</comment>
<protein>
    <submittedName>
        <fullName evidence="7">Amidohydrolase family protein</fullName>
    </submittedName>
</protein>
<dbReference type="Proteomes" id="UP000706039">
    <property type="component" value="Unassembled WGS sequence"/>
</dbReference>
<evidence type="ECO:0000259" key="6">
    <source>
        <dbReference type="Pfam" id="PF22039"/>
    </source>
</evidence>
<dbReference type="PANTHER" id="PTHR43794">
    <property type="entry name" value="AMINOHYDROLASE SSNA-RELATED"/>
    <property type="match status" value="1"/>
</dbReference>
<feature type="domain" description="Aminodeoxyfutalosine deaminase/Imidazolonepropionase-like composite" evidence="6">
    <location>
        <begin position="71"/>
        <end position="93"/>
    </location>
</feature>
<keyword evidence="8" id="KW-1185">Reference proteome</keyword>
<dbReference type="SUPFAM" id="SSF51338">
    <property type="entry name" value="Composite domain of metallo-dependent hydrolases"/>
    <property type="match status" value="1"/>
</dbReference>
<dbReference type="Pfam" id="PF22039">
    <property type="entry name" value="HUTI_composite_bact"/>
    <property type="match status" value="1"/>
</dbReference>
<proteinExistence type="inferred from homology"/>
<evidence type="ECO:0000256" key="2">
    <source>
        <dbReference type="ARBA" id="ARBA00022723"/>
    </source>
</evidence>
<keyword evidence="2" id="KW-0479">Metal-binding</keyword>
<comment type="similarity">
    <text evidence="1">Belongs to the metallo-dependent hydrolases superfamily. ATZ/TRZ family.</text>
</comment>
<dbReference type="PANTHER" id="PTHR43794:SF11">
    <property type="entry name" value="AMIDOHYDROLASE-RELATED DOMAIN-CONTAINING PROTEIN"/>
    <property type="match status" value="1"/>
</dbReference>
<evidence type="ECO:0000313" key="8">
    <source>
        <dbReference type="Proteomes" id="UP000706039"/>
    </source>
</evidence>
<dbReference type="InterPro" id="IPR050287">
    <property type="entry name" value="MTA/SAH_deaminase"/>
</dbReference>
<evidence type="ECO:0000313" key="7">
    <source>
        <dbReference type="EMBL" id="MBY8822347.1"/>
    </source>
</evidence>
<reference evidence="7 8" key="1">
    <citation type="submission" date="2021-08" db="EMBL/GenBank/DDBJ databases">
        <authorList>
            <person name="Tuo L."/>
        </authorList>
    </citation>
    <scope>NUCLEOTIDE SEQUENCE [LARGE SCALE GENOMIC DNA]</scope>
    <source>
        <strain evidence="7 8">JCM 31229</strain>
    </source>
</reference>
<keyword evidence="4" id="KW-0862">Zinc</keyword>
<accession>A0ABS7PPH8</accession>
<dbReference type="SUPFAM" id="SSF51556">
    <property type="entry name" value="Metallo-dependent hydrolases"/>
    <property type="match status" value="1"/>
</dbReference>
<keyword evidence="3" id="KW-0378">Hydrolase</keyword>
<sequence length="525" mass="57222">MPEIAWIRAGIAKFGRAIPRLAAACALAVAGLVLPDGMAQARAPAREVADILIAQGTLVTMDPARRVIEDGAVAIVGNRIVAVGTTAELRARFRPRTVIDARRKVVMPGLIDGHGHAGHAMFKSLGADSADWNEAVERMYAHGSTADFWRADALLAGLERLKSGVTTSVNVFGGGSDVYRVDDPGYGDAYLGAIEAIGLRWFLGVGPRRGPYPSRFTEWDGEARRDVERSFDQQIAVAETLIRKWHGAAGGRVNMAVAYPTISPDPKLEGAALEAVKREARTARDLSKRHHVLFLQDGHTRGTVKFANDELGLLGPDAIFSHATSLTDEEIKLIASTGTRISHNPSAIFSMYGRNPTTELIDAGATVMLGSDGVAPDRSYDMFRHMFQATRYHRFYFHDSNVLPAGKVLEMATVDAARALGLEKEIGSLEPGKKADIILVDWFKPHLVPMNMPVHRMVYFANGADVATVLVDGRVLMRDRKVLTIDEEQALLTAQREADLAIRRAGLERLTTFPEGFWGSTKLKP</sequence>
<dbReference type="InterPro" id="IPR054418">
    <property type="entry name" value="MQNX/HUTI_composite_N"/>
</dbReference>
<dbReference type="InterPro" id="IPR006680">
    <property type="entry name" value="Amidohydro-rel"/>
</dbReference>
<dbReference type="Gene3D" id="2.30.40.10">
    <property type="entry name" value="Urease, subunit C, domain 1"/>
    <property type="match status" value="1"/>
</dbReference>
<dbReference type="InterPro" id="IPR032466">
    <property type="entry name" value="Metal_Hydrolase"/>
</dbReference>
<evidence type="ECO:0000256" key="4">
    <source>
        <dbReference type="ARBA" id="ARBA00022833"/>
    </source>
</evidence>
<dbReference type="RefSeq" id="WP_222989436.1">
    <property type="nucleotide sequence ID" value="NZ_JAINVV010000004.1"/>
</dbReference>
<dbReference type="EMBL" id="JAINVV010000004">
    <property type="protein sequence ID" value="MBY8822347.1"/>
    <property type="molecule type" value="Genomic_DNA"/>
</dbReference>
<name>A0ABS7PPH8_9SPHN</name>
<gene>
    <name evidence="7" type="ORF">K7G82_08595</name>
</gene>
<dbReference type="Pfam" id="PF01979">
    <property type="entry name" value="Amidohydro_1"/>
    <property type="match status" value="1"/>
</dbReference>
<evidence type="ECO:0000256" key="1">
    <source>
        <dbReference type="ARBA" id="ARBA00006745"/>
    </source>
</evidence>